<dbReference type="SUPFAM" id="SSF51197">
    <property type="entry name" value="Clavaminate synthase-like"/>
    <property type="match status" value="1"/>
</dbReference>
<dbReference type="InterPro" id="IPR005123">
    <property type="entry name" value="Oxoglu/Fe-dep_dioxygenase_dom"/>
</dbReference>
<dbReference type="InterPro" id="IPR026992">
    <property type="entry name" value="DIOX_N"/>
</dbReference>
<dbReference type="GO" id="GO:0046872">
    <property type="term" value="F:metal ion binding"/>
    <property type="evidence" value="ECO:0007669"/>
    <property type="project" value="UniProtKB-KW"/>
</dbReference>
<dbReference type="GO" id="GO:0009685">
    <property type="term" value="P:gibberellin metabolic process"/>
    <property type="evidence" value="ECO:0007669"/>
    <property type="project" value="UniProtKB-ARBA"/>
</dbReference>
<sequence>MESGDATPCLLGNFVLDDTVSRMKLYNPSILIKQPKIPLAFAWPADDRRAAVGNLDVPVIDLSGFRHGDEAAARRAAEHVRAACREHGFFQVINHGVDTEIYVAAINAINGLFDLPFDRKVEAGQRKGRIKGYAVGHSDRFSVKLPWKETFTFVHGFKGDEAGAVERYFQSALGPDFQQTGRIYQSYCEAMKELSLVIAELLGMSLAGDRKWYREFFEDGKAIARCNYYPPCKEAELTLGTGPHADPNAFTILQQDEVSGLDVFTGGRWSSVRPVAGALIINVGDTFEALSNGEYKSCLHRAVVNPDKERRSIAYFVSPRHDKVIRPPPELIAGGDGDGDGNGDHRKFPDFTWLQLLEFTQAHHRVDGETLRCFVDYLRRAGG</sequence>
<dbReference type="Proteomes" id="UP001552299">
    <property type="component" value="Unassembled WGS sequence"/>
</dbReference>
<dbReference type="Pfam" id="PF14226">
    <property type="entry name" value="DIOX_N"/>
    <property type="match status" value="1"/>
</dbReference>
<evidence type="ECO:0000313" key="10">
    <source>
        <dbReference type="Proteomes" id="UP001552299"/>
    </source>
</evidence>
<evidence type="ECO:0000256" key="2">
    <source>
        <dbReference type="ARBA" id="ARBA00022723"/>
    </source>
</evidence>
<evidence type="ECO:0000256" key="7">
    <source>
        <dbReference type="RuleBase" id="RU003682"/>
    </source>
</evidence>
<dbReference type="PROSITE" id="PS51471">
    <property type="entry name" value="FE2OG_OXY"/>
    <property type="match status" value="1"/>
</dbReference>
<comment type="caution">
    <text evidence="9">The sequence shown here is derived from an EMBL/GenBank/DDBJ whole genome shotgun (WGS) entry which is preliminary data.</text>
</comment>
<dbReference type="EMBL" id="JANQDX010000016">
    <property type="protein sequence ID" value="KAL0909845.1"/>
    <property type="molecule type" value="Genomic_DNA"/>
</dbReference>
<dbReference type="InterPro" id="IPR027443">
    <property type="entry name" value="IPNS-like_sf"/>
</dbReference>
<comment type="cofactor">
    <cofactor evidence="1">
        <name>L-ascorbate</name>
        <dbReference type="ChEBI" id="CHEBI:38290"/>
    </cofactor>
</comment>
<gene>
    <name evidence="9" type="ORF">M5K25_020749</name>
</gene>
<dbReference type="GO" id="GO:0016491">
    <property type="term" value="F:oxidoreductase activity"/>
    <property type="evidence" value="ECO:0007669"/>
    <property type="project" value="UniProtKB-KW"/>
</dbReference>
<organism evidence="9 10">
    <name type="scientific">Dendrobium thyrsiflorum</name>
    <name type="common">Pinecone-like raceme dendrobium</name>
    <name type="synonym">Orchid</name>
    <dbReference type="NCBI Taxonomy" id="117978"/>
    <lineage>
        <taxon>Eukaryota</taxon>
        <taxon>Viridiplantae</taxon>
        <taxon>Streptophyta</taxon>
        <taxon>Embryophyta</taxon>
        <taxon>Tracheophyta</taxon>
        <taxon>Spermatophyta</taxon>
        <taxon>Magnoliopsida</taxon>
        <taxon>Liliopsida</taxon>
        <taxon>Asparagales</taxon>
        <taxon>Orchidaceae</taxon>
        <taxon>Epidendroideae</taxon>
        <taxon>Malaxideae</taxon>
        <taxon>Dendrobiinae</taxon>
        <taxon>Dendrobium</taxon>
    </lineage>
</organism>
<proteinExistence type="inferred from homology"/>
<name>A0ABD0UBI9_DENTH</name>
<keyword evidence="3 7" id="KW-0560">Oxidoreductase</keyword>
<feature type="domain" description="Fe2OG dioxygenase" evidence="8">
    <location>
        <begin position="220"/>
        <end position="319"/>
    </location>
</feature>
<comment type="catalytic activity">
    <reaction evidence="6">
        <text>gibberellin A53 + 2 2-oxoglutarate + 3 O2 + H(+) = gibberellin A20 + 2 succinate + 3 CO2 + 2 H2O</text>
        <dbReference type="Rhea" id="RHEA:60796"/>
        <dbReference type="ChEBI" id="CHEBI:15377"/>
        <dbReference type="ChEBI" id="CHEBI:15378"/>
        <dbReference type="ChEBI" id="CHEBI:15379"/>
        <dbReference type="ChEBI" id="CHEBI:16526"/>
        <dbReference type="ChEBI" id="CHEBI:16810"/>
        <dbReference type="ChEBI" id="CHEBI:30031"/>
        <dbReference type="ChEBI" id="CHEBI:58526"/>
        <dbReference type="ChEBI" id="CHEBI:143954"/>
    </reaction>
    <physiologicalReaction direction="left-to-right" evidence="6">
        <dbReference type="Rhea" id="RHEA:60797"/>
    </physiologicalReaction>
</comment>
<comment type="catalytic activity">
    <reaction evidence="5">
        <text>gibberellin A12 + 2 2-oxoglutarate + 3 O2 + H(+) = gibberellin A9 + 2 succinate + 3 CO2 + 2 H2O</text>
        <dbReference type="Rhea" id="RHEA:60772"/>
        <dbReference type="ChEBI" id="CHEBI:15377"/>
        <dbReference type="ChEBI" id="CHEBI:15378"/>
        <dbReference type="ChEBI" id="CHEBI:15379"/>
        <dbReference type="ChEBI" id="CHEBI:16526"/>
        <dbReference type="ChEBI" id="CHEBI:16810"/>
        <dbReference type="ChEBI" id="CHEBI:30031"/>
        <dbReference type="ChEBI" id="CHEBI:58627"/>
        <dbReference type="ChEBI" id="CHEBI:73255"/>
    </reaction>
    <physiologicalReaction direction="left-to-right" evidence="5">
        <dbReference type="Rhea" id="RHEA:60773"/>
    </physiologicalReaction>
</comment>
<dbReference type="PRINTS" id="PR00682">
    <property type="entry name" value="IPNSYNTHASE"/>
</dbReference>
<dbReference type="AlphaFoldDB" id="A0ABD0UBI9"/>
<evidence type="ECO:0000256" key="4">
    <source>
        <dbReference type="ARBA" id="ARBA00023004"/>
    </source>
</evidence>
<accession>A0ABD0UBI9</accession>
<keyword evidence="2 7" id="KW-0479">Metal-binding</keyword>
<dbReference type="InterPro" id="IPR044861">
    <property type="entry name" value="IPNS-like_FE2OG_OXY"/>
</dbReference>
<comment type="similarity">
    <text evidence="7">Belongs to the iron/ascorbate-dependent oxidoreductase family.</text>
</comment>
<evidence type="ECO:0000256" key="3">
    <source>
        <dbReference type="ARBA" id="ARBA00023002"/>
    </source>
</evidence>
<dbReference type="InterPro" id="IPR050231">
    <property type="entry name" value="Iron_ascorbate_oxido_reductase"/>
</dbReference>
<dbReference type="FunFam" id="2.60.120.330:FF:000003">
    <property type="entry name" value="Gibberellin 20 oxidase 2"/>
    <property type="match status" value="1"/>
</dbReference>
<keyword evidence="4 7" id="KW-0408">Iron</keyword>
<protein>
    <recommendedName>
        <fullName evidence="8">Fe2OG dioxygenase domain-containing protein</fullName>
    </recommendedName>
</protein>
<dbReference type="Gene3D" id="2.60.120.330">
    <property type="entry name" value="B-lactam Antibiotic, Isopenicillin N Synthase, Chain"/>
    <property type="match status" value="1"/>
</dbReference>
<evidence type="ECO:0000259" key="8">
    <source>
        <dbReference type="PROSITE" id="PS51471"/>
    </source>
</evidence>
<evidence type="ECO:0000313" key="9">
    <source>
        <dbReference type="EMBL" id="KAL0909845.1"/>
    </source>
</evidence>
<reference evidence="9 10" key="1">
    <citation type="journal article" date="2024" name="Plant Biotechnol. J.">
        <title>Dendrobium thyrsiflorum genome and its molecular insights into genes involved in important horticultural traits.</title>
        <authorList>
            <person name="Chen B."/>
            <person name="Wang J.Y."/>
            <person name="Zheng P.J."/>
            <person name="Li K.L."/>
            <person name="Liang Y.M."/>
            <person name="Chen X.F."/>
            <person name="Zhang C."/>
            <person name="Zhao X."/>
            <person name="He X."/>
            <person name="Zhang G.Q."/>
            <person name="Liu Z.J."/>
            <person name="Xu Q."/>
        </authorList>
    </citation>
    <scope>NUCLEOTIDE SEQUENCE [LARGE SCALE GENOMIC DNA]</scope>
    <source>
        <strain evidence="9">GZMU011</strain>
    </source>
</reference>
<dbReference type="Pfam" id="PF03171">
    <property type="entry name" value="2OG-FeII_Oxy"/>
    <property type="match status" value="1"/>
</dbReference>
<keyword evidence="10" id="KW-1185">Reference proteome</keyword>
<dbReference type="PANTHER" id="PTHR47990">
    <property type="entry name" value="2-OXOGLUTARATE (2OG) AND FE(II)-DEPENDENT OXYGENASE SUPERFAMILY PROTEIN-RELATED"/>
    <property type="match status" value="1"/>
</dbReference>
<evidence type="ECO:0000256" key="5">
    <source>
        <dbReference type="ARBA" id="ARBA00050508"/>
    </source>
</evidence>
<evidence type="ECO:0000256" key="6">
    <source>
        <dbReference type="ARBA" id="ARBA00050797"/>
    </source>
</evidence>
<evidence type="ECO:0000256" key="1">
    <source>
        <dbReference type="ARBA" id="ARBA00001961"/>
    </source>
</evidence>